<sequence>MSLTHLFTDSGTLHLVLNKVKSSLSVTTVLTSAYKVKSSRLSVTTVLWSNKDVLSARNGGGNGDSIKEAAKLSGTAQTSNSSSMKFATRYVFRRLLERDGVVLRRQVGKIECMKKGENAKGLMVVCGASGARDVHQLFPPPPGSVSPCSLSFATTDEQLEFFYGEENSGMSTAPSFQFLRVLVMIVPGQKRQEE</sequence>
<evidence type="ECO:0000313" key="2">
    <source>
        <dbReference type="Proteomes" id="UP001497522"/>
    </source>
</evidence>
<dbReference type="EMBL" id="OZ023720">
    <property type="protein sequence ID" value="CAK9869878.1"/>
    <property type="molecule type" value="Genomic_DNA"/>
</dbReference>
<reference evidence="1" key="1">
    <citation type="submission" date="2024-03" db="EMBL/GenBank/DDBJ databases">
        <authorList>
            <consortium name="ELIXIR-Norway"/>
            <consortium name="Elixir Norway"/>
        </authorList>
    </citation>
    <scope>NUCLEOTIDE SEQUENCE</scope>
</reference>
<gene>
    <name evidence="1" type="ORF">CSSPJE1EN2_LOCUS12615</name>
</gene>
<name>A0ABP1B469_9BRYO</name>
<protein>
    <submittedName>
        <fullName evidence="1">Uncharacterized protein</fullName>
    </submittedName>
</protein>
<accession>A0ABP1B469</accession>
<proteinExistence type="predicted"/>
<dbReference type="Proteomes" id="UP001497522">
    <property type="component" value="Chromosome 19"/>
</dbReference>
<keyword evidence="2" id="KW-1185">Reference proteome</keyword>
<evidence type="ECO:0000313" key="1">
    <source>
        <dbReference type="EMBL" id="CAK9869878.1"/>
    </source>
</evidence>
<organism evidence="1 2">
    <name type="scientific">Sphagnum jensenii</name>
    <dbReference type="NCBI Taxonomy" id="128206"/>
    <lineage>
        <taxon>Eukaryota</taxon>
        <taxon>Viridiplantae</taxon>
        <taxon>Streptophyta</taxon>
        <taxon>Embryophyta</taxon>
        <taxon>Bryophyta</taxon>
        <taxon>Sphagnophytina</taxon>
        <taxon>Sphagnopsida</taxon>
        <taxon>Sphagnales</taxon>
        <taxon>Sphagnaceae</taxon>
        <taxon>Sphagnum</taxon>
    </lineage>
</organism>